<dbReference type="InterPro" id="IPR050277">
    <property type="entry name" value="Sodium:Solute_Symporter"/>
</dbReference>
<keyword evidence="8" id="KW-0915">Sodium</keyword>
<sequence>MQLTPLDYAVIAAYLATTVVIGLWVRRRAAKDLDSYYLGGRTLPWPMLSLSNASGMFDISGTMWLVTLGFVYGLKSIWIPWLWPVFNQVFLMVYLSMWLRRSGVLTGAEWIRTRFGDSPGARLSHISVILFAILSVIGFLTYGFVGIGKFIEVFIPWEVVAPYFPLTVTPAYVPHVYGMLFTAVATFYVMLGGMLGVVWTDLIQFLIMTTAAVIIGVTAMQQTDPETIAALVPVGWSSPFFGRELNLNWQNELALVNTKIDSDGYQWFGFLVTMMLFKGVLVSAAGPAPNYDMQKILATRSPREAALMSGFVSVVLMPIRYLMVAGFCVLAITHFHQLDLHVGGRLDLENILPAAIKAFVPTGVAGLFLAGLIAAFMSTFAATVNAAPAYLVNDLYRRYINPKASNRRLIYASYAVSLAVVVLSTTIGLFVHSINSVLQWLVSGLWGGYAAANVLKWYWWRFNGNGFFAGMLSGILCALTFPALFGPLLPDVAADILPLYLFPLLLAVSGAAAVITSLLTQPDDPDTLIHFYESVRPWGFWGPIDRLTRARNPDFQRNTAFGRDMFNVAVGIVAQTALVALPIFIVIKEAFSVAATLVLVTLCFATLKKTWYDTLEH</sequence>
<dbReference type="InterPro" id="IPR001734">
    <property type="entry name" value="Na/solute_symporter"/>
</dbReference>
<dbReference type="InterPro" id="IPR038377">
    <property type="entry name" value="Na/Glc_symporter_sf"/>
</dbReference>
<dbReference type="RefSeq" id="WP_207862592.1">
    <property type="nucleotide sequence ID" value="NZ_JAFREP010000040.1"/>
</dbReference>
<keyword evidence="7 14" id="KW-1133">Transmembrane helix</keyword>
<dbReference type="PROSITE" id="PS50283">
    <property type="entry name" value="NA_SOLUT_SYMP_3"/>
    <property type="match status" value="1"/>
</dbReference>
<evidence type="ECO:0000313" key="15">
    <source>
        <dbReference type="EMBL" id="MBO1322619.1"/>
    </source>
</evidence>
<keyword evidence="11" id="KW-0739">Sodium transport</keyword>
<feature type="transmembrane region" description="Helical" evidence="14">
    <location>
        <begin position="306"/>
        <end position="332"/>
    </location>
</feature>
<feature type="transmembrane region" description="Helical" evidence="14">
    <location>
        <begin position="437"/>
        <end position="455"/>
    </location>
</feature>
<feature type="transmembrane region" description="Helical" evidence="14">
    <location>
        <begin position="202"/>
        <end position="220"/>
    </location>
</feature>
<dbReference type="GO" id="GO:0015193">
    <property type="term" value="F:L-proline transmembrane transporter activity"/>
    <property type="evidence" value="ECO:0007669"/>
    <property type="project" value="TreeGrafter"/>
</dbReference>
<dbReference type="CDD" id="cd11477">
    <property type="entry name" value="SLC5sbd_u1"/>
    <property type="match status" value="1"/>
</dbReference>
<feature type="transmembrane region" description="Helical" evidence="14">
    <location>
        <begin position="590"/>
        <end position="607"/>
    </location>
</feature>
<evidence type="ECO:0000256" key="7">
    <source>
        <dbReference type="ARBA" id="ARBA00022989"/>
    </source>
</evidence>
<feature type="transmembrane region" description="Helical" evidence="14">
    <location>
        <begin position="467"/>
        <end position="485"/>
    </location>
</feature>
<keyword evidence="6" id="KW-0769">Symport</keyword>
<keyword evidence="4" id="KW-1003">Cell membrane</keyword>
<dbReference type="Gene3D" id="1.20.1730.10">
    <property type="entry name" value="Sodium/glucose cotransporter"/>
    <property type="match status" value="1"/>
</dbReference>
<evidence type="ECO:0000256" key="10">
    <source>
        <dbReference type="ARBA" id="ARBA00023136"/>
    </source>
</evidence>
<name>A0A8J7U746_9BACT</name>
<feature type="transmembrane region" description="Helical" evidence="14">
    <location>
        <begin position="411"/>
        <end position="431"/>
    </location>
</feature>
<organism evidence="15 16">
    <name type="scientific">Acanthopleuribacter pedis</name>
    <dbReference type="NCBI Taxonomy" id="442870"/>
    <lineage>
        <taxon>Bacteria</taxon>
        <taxon>Pseudomonadati</taxon>
        <taxon>Acidobacteriota</taxon>
        <taxon>Holophagae</taxon>
        <taxon>Acanthopleuribacterales</taxon>
        <taxon>Acanthopleuribacteraceae</taxon>
        <taxon>Acanthopleuribacter</taxon>
    </lineage>
</organism>
<evidence type="ECO:0000256" key="8">
    <source>
        <dbReference type="ARBA" id="ARBA00023053"/>
    </source>
</evidence>
<evidence type="ECO:0000256" key="3">
    <source>
        <dbReference type="ARBA" id="ARBA00022448"/>
    </source>
</evidence>
<comment type="similarity">
    <text evidence="2 13">Belongs to the sodium:solute symporter (SSF) (TC 2.A.21) family.</text>
</comment>
<evidence type="ECO:0000256" key="13">
    <source>
        <dbReference type="RuleBase" id="RU362091"/>
    </source>
</evidence>
<dbReference type="Proteomes" id="UP000664417">
    <property type="component" value="Unassembled WGS sequence"/>
</dbReference>
<evidence type="ECO:0000256" key="9">
    <source>
        <dbReference type="ARBA" id="ARBA00023065"/>
    </source>
</evidence>
<proteinExistence type="inferred from homology"/>
<evidence type="ECO:0000256" key="11">
    <source>
        <dbReference type="ARBA" id="ARBA00023201"/>
    </source>
</evidence>
<dbReference type="Pfam" id="PF00474">
    <property type="entry name" value="SSF"/>
    <property type="match status" value="1"/>
</dbReference>
<evidence type="ECO:0000256" key="1">
    <source>
        <dbReference type="ARBA" id="ARBA00004651"/>
    </source>
</evidence>
<feature type="transmembrane region" description="Helical" evidence="14">
    <location>
        <begin position="565"/>
        <end position="584"/>
    </location>
</feature>
<protein>
    <submittedName>
        <fullName evidence="15">Na+:solute symporter</fullName>
    </submittedName>
</protein>
<feature type="transmembrane region" description="Helical" evidence="14">
    <location>
        <begin position="6"/>
        <end position="25"/>
    </location>
</feature>
<evidence type="ECO:0000256" key="6">
    <source>
        <dbReference type="ARBA" id="ARBA00022847"/>
    </source>
</evidence>
<feature type="transmembrane region" description="Helical" evidence="14">
    <location>
        <begin position="78"/>
        <end position="99"/>
    </location>
</feature>
<keyword evidence="9" id="KW-0406">Ion transport</keyword>
<dbReference type="PANTHER" id="PTHR48086">
    <property type="entry name" value="SODIUM/PROLINE SYMPORTER-RELATED"/>
    <property type="match status" value="1"/>
</dbReference>
<accession>A0A8J7U746</accession>
<feature type="transmembrane region" description="Helical" evidence="14">
    <location>
        <begin position="367"/>
        <end position="391"/>
    </location>
</feature>
<feature type="transmembrane region" description="Helical" evidence="14">
    <location>
        <begin position="45"/>
        <end position="72"/>
    </location>
</feature>
<dbReference type="GO" id="GO:0005298">
    <property type="term" value="F:proline:sodium symporter activity"/>
    <property type="evidence" value="ECO:0007669"/>
    <property type="project" value="TreeGrafter"/>
</dbReference>
<dbReference type="EMBL" id="JAFREP010000040">
    <property type="protein sequence ID" value="MBO1322619.1"/>
    <property type="molecule type" value="Genomic_DNA"/>
</dbReference>
<evidence type="ECO:0000256" key="14">
    <source>
        <dbReference type="SAM" id="Phobius"/>
    </source>
</evidence>
<feature type="transmembrane region" description="Helical" evidence="14">
    <location>
        <begin position="128"/>
        <end position="151"/>
    </location>
</feature>
<feature type="transmembrane region" description="Helical" evidence="14">
    <location>
        <begin position="171"/>
        <end position="190"/>
    </location>
</feature>
<feature type="transmembrane region" description="Helical" evidence="14">
    <location>
        <begin position="265"/>
        <end position="285"/>
    </location>
</feature>
<evidence type="ECO:0000313" key="16">
    <source>
        <dbReference type="Proteomes" id="UP000664417"/>
    </source>
</evidence>
<keyword evidence="16" id="KW-1185">Reference proteome</keyword>
<evidence type="ECO:0000256" key="4">
    <source>
        <dbReference type="ARBA" id="ARBA00022475"/>
    </source>
</evidence>
<evidence type="ECO:0000256" key="5">
    <source>
        <dbReference type="ARBA" id="ARBA00022692"/>
    </source>
</evidence>
<dbReference type="GO" id="GO:0015824">
    <property type="term" value="P:proline transport"/>
    <property type="evidence" value="ECO:0007669"/>
    <property type="project" value="TreeGrafter"/>
</dbReference>
<comment type="catalytic activity">
    <reaction evidence="12">
        <text>L-proline(in) + Na(+)(in) = L-proline(out) + Na(+)(out)</text>
        <dbReference type="Rhea" id="RHEA:28967"/>
        <dbReference type="ChEBI" id="CHEBI:29101"/>
        <dbReference type="ChEBI" id="CHEBI:60039"/>
    </reaction>
</comment>
<dbReference type="PANTHER" id="PTHR48086:SF3">
    <property type="entry name" value="SODIUM_PROLINE SYMPORTER"/>
    <property type="match status" value="1"/>
</dbReference>
<evidence type="ECO:0000256" key="12">
    <source>
        <dbReference type="ARBA" id="ARBA00033708"/>
    </source>
</evidence>
<feature type="transmembrane region" description="Helical" evidence="14">
    <location>
        <begin position="497"/>
        <end position="519"/>
    </location>
</feature>
<dbReference type="AlphaFoldDB" id="A0A8J7U746"/>
<comment type="caution">
    <text evidence="15">The sequence shown here is derived from an EMBL/GenBank/DDBJ whole genome shotgun (WGS) entry which is preliminary data.</text>
</comment>
<dbReference type="GO" id="GO:0005886">
    <property type="term" value="C:plasma membrane"/>
    <property type="evidence" value="ECO:0007669"/>
    <property type="project" value="UniProtKB-SubCell"/>
</dbReference>
<keyword evidence="5 14" id="KW-0812">Transmembrane</keyword>
<gene>
    <name evidence="15" type="ORF">J3U88_29365</name>
</gene>
<comment type="subcellular location">
    <subcellularLocation>
        <location evidence="1">Cell membrane</location>
        <topology evidence="1">Multi-pass membrane protein</topology>
    </subcellularLocation>
</comment>
<reference evidence="15" key="1">
    <citation type="submission" date="2021-03" db="EMBL/GenBank/DDBJ databases">
        <authorList>
            <person name="Wang G."/>
        </authorList>
    </citation>
    <scope>NUCLEOTIDE SEQUENCE</scope>
    <source>
        <strain evidence="15">KCTC 12899</strain>
    </source>
</reference>
<keyword evidence="10 14" id="KW-0472">Membrane</keyword>
<evidence type="ECO:0000256" key="2">
    <source>
        <dbReference type="ARBA" id="ARBA00006434"/>
    </source>
</evidence>
<keyword evidence="3" id="KW-0813">Transport</keyword>